<feature type="domain" description="VTC" evidence="1">
    <location>
        <begin position="27"/>
        <end position="228"/>
    </location>
</feature>
<dbReference type="OrthoDB" id="148766at2"/>
<proteinExistence type="predicted"/>
<dbReference type="Gene3D" id="3.20.100.30">
    <property type="entry name" value="VTC, catalytic tunnel domain"/>
    <property type="match status" value="1"/>
</dbReference>
<dbReference type="Proteomes" id="UP000199595">
    <property type="component" value="Unassembled WGS sequence"/>
</dbReference>
<dbReference type="GO" id="GO:0006799">
    <property type="term" value="P:polyphosphate biosynthetic process"/>
    <property type="evidence" value="ECO:0007669"/>
    <property type="project" value="UniProtKB-ARBA"/>
</dbReference>
<dbReference type="InterPro" id="IPR042267">
    <property type="entry name" value="VTC_sf"/>
</dbReference>
<organism evidence="2 3">
    <name type="scientific">Lutibacter oricola</name>
    <dbReference type="NCBI Taxonomy" id="762486"/>
    <lineage>
        <taxon>Bacteria</taxon>
        <taxon>Pseudomonadati</taxon>
        <taxon>Bacteroidota</taxon>
        <taxon>Flavobacteriia</taxon>
        <taxon>Flavobacteriales</taxon>
        <taxon>Flavobacteriaceae</taxon>
        <taxon>Lutibacter</taxon>
    </lineage>
</organism>
<dbReference type="CDD" id="cd07750">
    <property type="entry name" value="PolyPPase_VTC_like"/>
    <property type="match status" value="1"/>
</dbReference>
<evidence type="ECO:0000259" key="1">
    <source>
        <dbReference type="Pfam" id="PF09359"/>
    </source>
</evidence>
<gene>
    <name evidence="2" type="ORF">SAMN05444411_101265</name>
</gene>
<reference evidence="2 3" key="1">
    <citation type="submission" date="2016-10" db="EMBL/GenBank/DDBJ databases">
        <authorList>
            <person name="de Groot N.N."/>
        </authorList>
    </citation>
    <scope>NUCLEOTIDE SEQUENCE [LARGE SCALE GENOMIC DNA]</scope>
    <source>
        <strain evidence="2 3">DSM 24956</strain>
    </source>
</reference>
<dbReference type="InterPro" id="IPR018966">
    <property type="entry name" value="VTC_domain"/>
</dbReference>
<name>A0A1H2RL33_9FLAO</name>
<accession>A0A1H2RL33</accession>
<sequence>MKQQLEHIVNNFRAITLGEMDSVSLMKRTDTKFVIHEKDLISVLKEVKDEYRILEIDNQRILTYSSLYFDTPSKKFYHDHHNRKVNRTKIRMRKYLVSNKCYLEIKQKDGKGNTNKTRIPVEDFEPDLSKKSLEFIQNTTKQNFDLEPIIWNQFNRMMLVNTKAKERLTIDIDLSFKQNSSKKAYKNLVIIEVKQQRFDRTSPIVQKLKQRQINPYKISKYCIGMLSIYKGLKYNRFKKKLIKINKITA</sequence>
<dbReference type="RefSeq" id="WP_090118928.1">
    <property type="nucleotide sequence ID" value="NZ_FNNJ01000001.1"/>
</dbReference>
<protein>
    <submittedName>
        <fullName evidence="2">VTC domain-containing protein</fullName>
    </submittedName>
</protein>
<dbReference type="Pfam" id="PF09359">
    <property type="entry name" value="VTC"/>
    <property type="match status" value="1"/>
</dbReference>
<dbReference type="AlphaFoldDB" id="A0A1H2RL33"/>
<evidence type="ECO:0000313" key="2">
    <source>
        <dbReference type="EMBL" id="SDW19900.1"/>
    </source>
</evidence>
<evidence type="ECO:0000313" key="3">
    <source>
        <dbReference type="Proteomes" id="UP000199595"/>
    </source>
</evidence>
<dbReference type="STRING" id="762486.SAMN05444411_101265"/>
<dbReference type="EMBL" id="FNNJ01000001">
    <property type="protein sequence ID" value="SDW19900.1"/>
    <property type="molecule type" value="Genomic_DNA"/>
</dbReference>
<keyword evidence="3" id="KW-1185">Reference proteome</keyword>